<evidence type="ECO:0000313" key="4">
    <source>
        <dbReference type="Proteomes" id="UP000053319"/>
    </source>
</evidence>
<dbReference type="HOGENOM" id="CLU_1219668_0_0_1"/>
<evidence type="ECO:0000313" key="3">
    <source>
        <dbReference type="EMBL" id="EJF56949.1"/>
    </source>
</evidence>
<dbReference type="KEGG" id="dsq:DICSQDRAFT_174431"/>
<dbReference type="GeneID" id="18839949"/>
<keyword evidence="1" id="KW-1133">Transmembrane helix</keyword>
<gene>
    <name evidence="3" type="ORF">DICSQDRAFT_174431</name>
</gene>
<protein>
    <recommendedName>
        <fullName evidence="2">DUF6533 domain-containing protein</fullName>
    </recommendedName>
</protein>
<feature type="domain" description="DUF6533" evidence="2">
    <location>
        <begin position="24"/>
        <end position="67"/>
    </location>
</feature>
<name>R7SLD1_DICSQ</name>
<dbReference type="Pfam" id="PF20151">
    <property type="entry name" value="DUF6533"/>
    <property type="match status" value="1"/>
</dbReference>
<feature type="transmembrane region" description="Helical" evidence="1">
    <location>
        <begin position="53"/>
        <end position="71"/>
    </location>
</feature>
<dbReference type="EMBL" id="JH719460">
    <property type="protein sequence ID" value="EJF56949.1"/>
    <property type="molecule type" value="Genomic_DNA"/>
</dbReference>
<dbReference type="Proteomes" id="UP000053319">
    <property type="component" value="Unassembled WGS sequence"/>
</dbReference>
<evidence type="ECO:0000256" key="1">
    <source>
        <dbReference type="SAM" id="Phobius"/>
    </source>
</evidence>
<reference evidence="3 4" key="1">
    <citation type="journal article" date="2012" name="Science">
        <title>The Paleozoic origin of enzymatic lignin decomposition reconstructed from 31 fungal genomes.</title>
        <authorList>
            <person name="Floudas D."/>
            <person name="Binder M."/>
            <person name="Riley R."/>
            <person name="Barry K."/>
            <person name="Blanchette R.A."/>
            <person name="Henrissat B."/>
            <person name="Martinez A.T."/>
            <person name="Otillar R."/>
            <person name="Spatafora J.W."/>
            <person name="Yadav J.S."/>
            <person name="Aerts A."/>
            <person name="Benoit I."/>
            <person name="Boyd A."/>
            <person name="Carlson A."/>
            <person name="Copeland A."/>
            <person name="Coutinho P.M."/>
            <person name="de Vries R.P."/>
            <person name="Ferreira P."/>
            <person name="Findley K."/>
            <person name="Foster B."/>
            <person name="Gaskell J."/>
            <person name="Glotzer D."/>
            <person name="Gorecki P."/>
            <person name="Heitman J."/>
            <person name="Hesse C."/>
            <person name="Hori C."/>
            <person name="Igarashi K."/>
            <person name="Jurgens J.A."/>
            <person name="Kallen N."/>
            <person name="Kersten P."/>
            <person name="Kohler A."/>
            <person name="Kuees U."/>
            <person name="Kumar T.K.A."/>
            <person name="Kuo A."/>
            <person name="LaButti K."/>
            <person name="Larrondo L.F."/>
            <person name="Lindquist E."/>
            <person name="Ling A."/>
            <person name="Lombard V."/>
            <person name="Lucas S."/>
            <person name="Lundell T."/>
            <person name="Martin R."/>
            <person name="McLaughlin D.J."/>
            <person name="Morgenstern I."/>
            <person name="Morin E."/>
            <person name="Murat C."/>
            <person name="Nagy L.G."/>
            <person name="Nolan M."/>
            <person name="Ohm R.A."/>
            <person name="Patyshakuliyeva A."/>
            <person name="Rokas A."/>
            <person name="Ruiz-Duenas F.J."/>
            <person name="Sabat G."/>
            <person name="Salamov A."/>
            <person name="Samejima M."/>
            <person name="Schmutz J."/>
            <person name="Slot J.C."/>
            <person name="St John F."/>
            <person name="Stenlid J."/>
            <person name="Sun H."/>
            <person name="Sun S."/>
            <person name="Syed K."/>
            <person name="Tsang A."/>
            <person name="Wiebenga A."/>
            <person name="Young D."/>
            <person name="Pisabarro A."/>
            <person name="Eastwood D.C."/>
            <person name="Martin F."/>
            <person name="Cullen D."/>
            <person name="Grigoriev I.V."/>
            <person name="Hibbett D.S."/>
        </authorList>
    </citation>
    <scope>NUCLEOTIDE SEQUENCE [LARGE SCALE GENOMIC DNA]</scope>
    <source>
        <strain evidence="3 4">LYAD-421 SS1</strain>
    </source>
</reference>
<organism evidence="3 4">
    <name type="scientific">Dichomitus squalens (strain LYAD-421)</name>
    <name type="common">Western red white-rot fungus</name>
    <dbReference type="NCBI Taxonomy" id="732165"/>
    <lineage>
        <taxon>Eukaryota</taxon>
        <taxon>Fungi</taxon>
        <taxon>Dikarya</taxon>
        <taxon>Basidiomycota</taxon>
        <taxon>Agaricomycotina</taxon>
        <taxon>Agaricomycetes</taxon>
        <taxon>Polyporales</taxon>
        <taxon>Polyporaceae</taxon>
        <taxon>Dichomitus</taxon>
    </lineage>
</organism>
<accession>R7SLD1</accession>
<keyword evidence="1" id="KW-0472">Membrane</keyword>
<evidence type="ECO:0000259" key="2">
    <source>
        <dbReference type="Pfam" id="PF20151"/>
    </source>
</evidence>
<dbReference type="AlphaFoldDB" id="R7SLD1"/>
<sequence>MSSATIDGLTVPQYSEYLTATRIQVAVVCLFVYEYIITFGYEAKYFWGRKINGAAILLYLNRYISLLLYLLDMLSAITLSDEETIVLQDTSIVTELTEPMTKILISRFLFHLQAADRASLDMDSSDSHEGLPETSSRTNISSVVFDRIVGSLSADIAPEDLLGTADEDSEDYAEKSDFVGTTQTEYLEEPVEKGKSVNEMQEVNALDFGTRASSNTLRGLDTVEEVV</sequence>
<proteinExistence type="predicted"/>
<keyword evidence="1" id="KW-0812">Transmembrane</keyword>
<dbReference type="RefSeq" id="XP_007370330.1">
    <property type="nucleotide sequence ID" value="XM_007370268.1"/>
</dbReference>
<dbReference type="InterPro" id="IPR045340">
    <property type="entry name" value="DUF6533"/>
</dbReference>
<feature type="transmembrane region" description="Helical" evidence="1">
    <location>
        <begin position="23"/>
        <end position="41"/>
    </location>
</feature>